<dbReference type="EMBL" id="KK915137">
    <property type="protein sequence ID" value="KDP24128.1"/>
    <property type="molecule type" value="Genomic_DNA"/>
</dbReference>
<dbReference type="PROSITE" id="PS50011">
    <property type="entry name" value="PROTEIN_KINASE_DOM"/>
    <property type="match status" value="1"/>
</dbReference>
<protein>
    <recommendedName>
        <fullName evidence="3">Protein kinase domain-containing protein</fullName>
    </recommendedName>
</protein>
<reference evidence="4 5" key="1">
    <citation type="journal article" date="2014" name="PLoS ONE">
        <title>Global Analysis of Gene Expression Profiles in Physic Nut (Jatropha curcas L.) Seedlings Exposed to Salt Stress.</title>
        <authorList>
            <person name="Zhang L."/>
            <person name="Zhang C."/>
            <person name="Wu P."/>
            <person name="Chen Y."/>
            <person name="Li M."/>
            <person name="Jiang H."/>
            <person name="Wu G."/>
        </authorList>
    </citation>
    <scope>NUCLEOTIDE SEQUENCE [LARGE SCALE GENOMIC DNA]</scope>
    <source>
        <strain evidence="5">cv. GZQX0401</strain>
        <tissue evidence="4">Young leaves</tissue>
    </source>
</reference>
<dbReference type="PANTHER" id="PTHR27001:SF931">
    <property type="entry name" value="OS11G0664100 PROTEIN"/>
    <property type="match status" value="1"/>
</dbReference>
<keyword evidence="5" id="KW-1185">Reference proteome</keyword>
<dbReference type="PANTHER" id="PTHR27001">
    <property type="entry name" value="OS01G0253100 PROTEIN"/>
    <property type="match status" value="1"/>
</dbReference>
<evidence type="ECO:0000256" key="2">
    <source>
        <dbReference type="ARBA" id="ARBA00022840"/>
    </source>
</evidence>
<accession>A0A067JMT4</accession>
<dbReference type="Gene3D" id="1.10.510.10">
    <property type="entry name" value="Transferase(Phosphotransferase) domain 1"/>
    <property type="match status" value="1"/>
</dbReference>
<dbReference type="Pfam" id="PF07714">
    <property type="entry name" value="PK_Tyr_Ser-Thr"/>
    <property type="match status" value="1"/>
</dbReference>
<dbReference type="SUPFAM" id="SSF56112">
    <property type="entry name" value="Protein kinase-like (PK-like)"/>
    <property type="match status" value="1"/>
</dbReference>
<evidence type="ECO:0000259" key="3">
    <source>
        <dbReference type="PROSITE" id="PS50011"/>
    </source>
</evidence>
<dbReference type="OrthoDB" id="851683at2759"/>
<dbReference type="InterPro" id="IPR000719">
    <property type="entry name" value="Prot_kinase_dom"/>
</dbReference>
<dbReference type="InterPro" id="IPR011009">
    <property type="entry name" value="Kinase-like_dom_sf"/>
</dbReference>
<evidence type="ECO:0000256" key="1">
    <source>
        <dbReference type="ARBA" id="ARBA00022741"/>
    </source>
</evidence>
<dbReference type="InterPro" id="IPR001245">
    <property type="entry name" value="Ser-Thr/Tyr_kinase_cat_dom"/>
</dbReference>
<feature type="domain" description="Protein kinase" evidence="3">
    <location>
        <begin position="31"/>
        <end position="330"/>
    </location>
</feature>
<proteinExistence type="predicted"/>
<dbReference type="AlphaFoldDB" id="A0A067JMT4"/>
<evidence type="ECO:0000313" key="5">
    <source>
        <dbReference type="Proteomes" id="UP000027138"/>
    </source>
</evidence>
<keyword evidence="1" id="KW-0547">Nucleotide-binding</keyword>
<dbReference type="GO" id="GO:0005524">
    <property type="term" value="F:ATP binding"/>
    <property type="evidence" value="ECO:0007669"/>
    <property type="project" value="UniProtKB-KW"/>
</dbReference>
<dbReference type="GO" id="GO:0005886">
    <property type="term" value="C:plasma membrane"/>
    <property type="evidence" value="ECO:0007669"/>
    <property type="project" value="TreeGrafter"/>
</dbReference>
<dbReference type="Proteomes" id="UP000027138">
    <property type="component" value="Unassembled WGS sequence"/>
</dbReference>
<dbReference type="Gene3D" id="3.30.200.20">
    <property type="entry name" value="Phosphorylase Kinase, domain 1"/>
    <property type="match status" value="1"/>
</dbReference>
<organism evidence="4 5">
    <name type="scientific">Jatropha curcas</name>
    <name type="common">Barbados nut</name>
    <dbReference type="NCBI Taxonomy" id="180498"/>
    <lineage>
        <taxon>Eukaryota</taxon>
        <taxon>Viridiplantae</taxon>
        <taxon>Streptophyta</taxon>
        <taxon>Embryophyta</taxon>
        <taxon>Tracheophyta</taxon>
        <taxon>Spermatophyta</taxon>
        <taxon>Magnoliopsida</taxon>
        <taxon>eudicotyledons</taxon>
        <taxon>Gunneridae</taxon>
        <taxon>Pentapetalae</taxon>
        <taxon>rosids</taxon>
        <taxon>fabids</taxon>
        <taxon>Malpighiales</taxon>
        <taxon>Euphorbiaceae</taxon>
        <taxon>Crotonoideae</taxon>
        <taxon>Jatropheae</taxon>
        <taxon>Jatropha</taxon>
    </lineage>
</organism>
<sequence length="427" mass="49274">MVTVKKKEVKGYLLLRSGFAAKALAKITNEFHEDNKIGDFQFGEIYRGTSREEEVTVKIWRDEGKYEMRPGDNQSRFSDETQLLEHFIKTESHPSLAKLRGVSTDSKILAIIYHLKTVNSVHNLLEKDSFTWEQRIKVALGFASLLEFMHAENPPYMPCLIRNIHAAHILLNEDYKPVLIDYSMLSGGILTDRRHIVNQYLEGCHGYVDPVVAHRGEWSDKSDVFSYGVLLLALISKRIPEEESELTENKHKPQNSMMSFSEHKSSVVHQSLEFEPYFYSSDGVKVAKLAIKCMQYHPQKRPTMKQVVRYLQNLCIVRRHSNELNIHKILGDDEIVLRTDNRSEKESKLIPAWRWEYFSKSINLKRLSYRDKGGPNHGPAGKRSSGAEYEKIKVFSYEELKMFTNGFSEGNLMGEIPIWKIVSGEDQ</sequence>
<dbReference type="GO" id="GO:0004672">
    <property type="term" value="F:protein kinase activity"/>
    <property type="evidence" value="ECO:0007669"/>
    <property type="project" value="InterPro"/>
</dbReference>
<gene>
    <name evidence="4" type="ORF">JCGZ_25785</name>
</gene>
<name>A0A067JMT4_JATCU</name>
<keyword evidence="2" id="KW-0067">ATP-binding</keyword>
<evidence type="ECO:0000313" key="4">
    <source>
        <dbReference type="EMBL" id="KDP24128.1"/>
    </source>
</evidence>